<dbReference type="RefSeq" id="WP_099683206.1">
    <property type="nucleotide sequence ID" value="NZ_NWUW01000001.1"/>
</dbReference>
<feature type="domain" description="DNA methylase N-4/N-6" evidence="6">
    <location>
        <begin position="22"/>
        <end position="236"/>
    </location>
</feature>
<protein>
    <recommendedName>
        <fullName evidence="4">Methyltransferase</fullName>
        <ecNumber evidence="4">2.1.1.-</ecNumber>
    </recommendedName>
</protein>
<evidence type="ECO:0000256" key="5">
    <source>
        <dbReference type="SAM" id="MobiDB-lite"/>
    </source>
</evidence>
<feature type="region of interest" description="Disordered" evidence="5">
    <location>
        <begin position="124"/>
        <end position="157"/>
    </location>
</feature>
<evidence type="ECO:0000259" key="6">
    <source>
        <dbReference type="Pfam" id="PF01555"/>
    </source>
</evidence>
<dbReference type="InterPro" id="IPR002941">
    <property type="entry name" value="DNA_methylase_N4/N6"/>
</dbReference>
<accession>A0A2G6QK41</accession>
<dbReference type="Pfam" id="PF01555">
    <property type="entry name" value="N6_N4_Mtase"/>
    <property type="match status" value="1"/>
</dbReference>
<evidence type="ECO:0000256" key="3">
    <source>
        <dbReference type="ARBA" id="ARBA00022747"/>
    </source>
</evidence>
<sequence length="248" mass="28246">MINQIHNIDCLEGMRLLQSKSIDMILCDLPYGVTQNKWDVVIPFNEMWKQYERIIKDNGAIVLTATQPFAAQLIASNPKLFKYDLIWKKNKSTGFLNAKKMPLRNHEYILVFYKKLPTYNPQKTTGHKPVNQYTKHSADGTNYGNTKSVSGGGQTDRYPNSIIDIPVVNNDSKERIHPTQKPVELFEWLIKSYTNEDDIVLDNCIGSGTTAVSAINTNRNFIGFEISEEYCAAANERINNLQQVLQVI</sequence>
<evidence type="ECO:0000313" key="8">
    <source>
        <dbReference type="Proteomes" id="UP000228484"/>
    </source>
</evidence>
<dbReference type="EMBL" id="NWUW01000001">
    <property type="protein sequence ID" value="PIE97222.1"/>
    <property type="molecule type" value="Genomic_DNA"/>
</dbReference>
<dbReference type="AlphaFoldDB" id="A0A2G6QK41"/>
<evidence type="ECO:0000256" key="2">
    <source>
        <dbReference type="ARBA" id="ARBA00022679"/>
    </source>
</evidence>
<dbReference type="GO" id="GO:0008170">
    <property type="term" value="F:N-methyltransferase activity"/>
    <property type="evidence" value="ECO:0007669"/>
    <property type="project" value="InterPro"/>
</dbReference>
<dbReference type="SUPFAM" id="SSF53335">
    <property type="entry name" value="S-adenosyl-L-methionine-dependent methyltransferases"/>
    <property type="match status" value="1"/>
</dbReference>
<gene>
    <name evidence="7" type="ORF">CO726_02650</name>
</gene>
<keyword evidence="8" id="KW-1185">Reference proteome</keyword>
<dbReference type="EC" id="2.1.1.-" evidence="4"/>
<dbReference type="InterPro" id="IPR001091">
    <property type="entry name" value="RM_Methyltransferase"/>
</dbReference>
<comment type="caution">
    <text evidence="7">The sequence shown here is derived from an EMBL/GenBank/DDBJ whole genome shotgun (WGS) entry which is preliminary data.</text>
</comment>
<dbReference type="Proteomes" id="UP000228484">
    <property type="component" value="Unassembled WGS sequence"/>
</dbReference>
<keyword evidence="1 7" id="KW-0489">Methyltransferase</keyword>
<dbReference type="GO" id="GO:0032259">
    <property type="term" value="P:methylation"/>
    <property type="evidence" value="ECO:0007669"/>
    <property type="project" value="UniProtKB-KW"/>
</dbReference>
<name>A0A2G6QK41_9BACI</name>
<feature type="compositionally biased region" description="Polar residues" evidence="5">
    <location>
        <begin position="131"/>
        <end position="149"/>
    </location>
</feature>
<reference evidence="7 8" key="1">
    <citation type="submission" date="2017-09" db="EMBL/GenBank/DDBJ databases">
        <title>Biocontrol bacteria screening and application from spent mushroom substrate.</title>
        <authorList>
            <person name="Sun X."/>
        </authorList>
    </citation>
    <scope>NUCLEOTIDE SEQUENCE [LARGE SCALE GENOMIC DNA]</scope>
    <source>
        <strain evidence="7 8">100374</strain>
    </source>
</reference>
<dbReference type="Gene3D" id="3.40.50.150">
    <property type="entry name" value="Vaccinia Virus protein VP39"/>
    <property type="match status" value="1"/>
</dbReference>
<organism evidence="7 8">
    <name type="scientific">Bacillus fungorum</name>
    <dbReference type="NCBI Taxonomy" id="2039284"/>
    <lineage>
        <taxon>Bacteria</taxon>
        <taxon>Bacillati</taxon>
        <taxon>Bacillota</taxon>
        <taxon>Bacilli</taxon>
        <taxon>Bacillales</taxon>
        <taxon>Bacillaceae</taxon>
        <taxon>Bacillus</taxon>
    </lineage>
</organism>
<proteinExistence type="inferred from homology"/>
<evidence type="ECO:0000313" key="7">
    <source>
        <dbReference type="EMBL" id="PIE97222.1"/>
    </source>
</evidence>
<dbReference type="GO" id="GO:0009307">
    <property type="term" value="P:DNA restriction-modification system"/>
    <property type="evidence" value="ECO:0007669"/>
    <property type="project" value="UniProtKB-KW"/>
</dbReference>
<keyword evidence="3" id="KW-0680">Restriction system</keyword>
<dbReference type="GO" id="GO:0003677">
    <property type="term" value="F:DNA binding"/>
    <property type="evidence" value="ECO:0007669"/>
    <property type="project" value="InterPro"/>
</dbReference>
<dbReference type="PRINTS" id="PR00508">
    <property type="entry name" value="S21N4MTFRASE"/>
</dbReference>
<keyword evidence="2 7" id="KW-0808">Transferase</keyword>
<evidence type="ECO:0000256" key="4">
    <source>
        <dbReference type="RuleBase" id="RU362026"/>
    </source>
</evidence>
<comment type="similarity">
    <text evidence="4">Belongs to the N(4)/N(6)-methyltransferase family.</text>
</comment>
<evidence type="ECO:0000256" key="1">
    <source>
        <dbReference type="ARBA" id="ARBA00022603"/>
    </source>
</evidence>
<dbReference type="InterPro" id="IPR029063">
    <property type="entry name" value="SAM-dependent_MTases_sf"/>
</dbReference>